<accession>A0ABS8K0J8</accession>
<evidence type="ECO:0008006" key="3">
    <source>
        <dbReference type="Google" id="ProtNLM"/>
    </source>
</evidence>
<dbReference type="Gene3D" id="3.90.550.10">
    <property type="entry name" value="Spore Coat Polysaccharide Biosynthesis Protein SpsA, Chain A"/>
    <property type="match status" value="1"/>
</dbReference>
<dbReference type="EMBL" id="JAJITD010000013">
    <property type="protein sequence ID" value="MCC8395692.1"/>
    <property type="molecule type" value="Genomic_DNA"/>
</dbReference>
<evidence type="ECO:0000313" key="1">
    <source>
        <dbReference type="EMBL" id="MCC8395692.1"/>
    </source>
</evidence>
<gene>
    <name evidence="1" type="ORF">LJ656_24215</name>
</gene>
<dbReference type="InterPro" id="IPR021067">
    <property type="entry name" value="Glycosyltransferase"/>
</dbReference>
<organism evidence="1 2">
    <name type="scientific">Paraburkholderia sejongensis</name>
    <dbReference type="NCBI Taxonomy" id="2886946"/>
    <lineage>
        <taxon>Bacteria</taxon>
        <taxon>Pseudomonadati</taxon>
        <taxon>Pseudomonadota</taxon>
        <taxon>Betaproteobacteria</taxon>
        <taxon>Burkholderiales</taxon>
        <taxon>Burkholderiaceae</taxon>
        <taxon>Paraburkholderia</taxon>
    </lineage>
</organism>
<comment type="caution">
    <text evidence="1">The sequence shown here is derived from an EMBL/GenBank/DDBJ whole genome shotgun (WGS) entry which is preliminary data.</text>
</comment>
<name>A0ABS8K0J8_9BURK</name>
<dbReference type="RefSeq" id="WP_230512052.1">
    <property type="nucleotide sequence ID" value="NZ_JAJITD010000013.1"/>
</dbReference>
<reference evidence="1 2" key="1">
    <citation type="submission" date="2021-11" db="EMBL/GenBank/DDBJ databases">
        <authorList>
            <person name="Oh E.-T."/>
            <person name="Kim S.-B."/>
        </authorList>
    </citation>
    <scope>NUCLEOTIDE SEQUENCE [LARGE SCALE GENOMIC DNA]</scope>
    <source>
        <strain evidence="1 2">MMS20-SJTR3</strain>
    </source>
</reference>
<dbReference type="InterPro" id="IPR029044">
    <property type="entry name" value="Nucleotide-diphossugar_trans"/>
</dbReference>
<dbReference type="PANTHER" id="PTHR34496">
    <property type="entry name" value="GLCNAC TRANSFERASE-RELATED"/>
    <property type="match status" value="1"/>
</dbReference>
<dbReference type="Pfam" id="PF11397">
    <property type="entry name" value="GlcNAc"/>
    <property type="match status" value="1"/>
</dbReference>
<keyword evidence="2" id="KW-1185">Reference proteome</keyword>
<dbReference type="PANTHER" id="PTHR34496:SF10">
    <property type="entry name" value="GLCNAC TRANSFERASE"/>
    <property type="match status" value="1"/>
</dbReference>
<dbReference type="SUPFAM" id="SSF53448">
    <property type="entry name" value="Nucleotide-diphospho-sugar transferases"/>
    <property type="match status" value="1"/>
</dbReference>
<sequence length="470" mass="53835">MAAQPPTTPNSIFVQIASYRDSQLIPTLLDLINNAKSPDLLRIVVCWQHASDEPIGAFWREGIGKWRKEQVDGRTIHHLSYRDAKIELIDVPHMMTQGACWARNLLQQRYRGERYTLQLDSHHRFIDAWDAAAIEMLESLRDKSAKPVLTTYLPMYDPENNGRNDDVPFVMAYSSFSKEGVVLFNSKRLADWDRLERPVRTRFYSAHFAFADGHFAETVQHDPNYFFLGEEISIAVRAFTHGYDLYSPHRIIGWHEYTRAHRVKMWHDHNHEAAARCEIDEPWHERNQRSLQRNRALLGIDGETAPAEHFGKYGLGTERTLADYEAYAGISFAWRGVQPAVLNHEPPVPGAQRGDEAAWKASLLRAYDLRVYVRQKSFDKHGAAPGVPVTLPAATSATVTVHGSGETTLHEEHVDAKRLLRYRKDERLDFHLSFHLSFGSELERIPTAYTVALFDEGGNLLSRVRREIDA</sequence>
<proteinExistence type="predicted"/>
<dbReference type="Proteomes" id="UP001431019">
    <property type="component" value="Unassembled WGS sequence"/>
</dbReference>
<evidence type="ECO:0000313" key="2">
    <source>
        <dbReference type="Proteomes" id="UP001431019"/>
    </source>
</evidence>
<protein>
    <recommendedName>
        <fullName evidence="3">Glycosyltransferase (GlcNAc)</fullName>
    </recommendedName>
</protein>